<dbReference type="InterPro" id="IPR001110">
    <property type="entry name" value="UPF0012_CS"/>
</dbReference>
<evidence type="ECO:0000313" key="4">
    <source>
        <dbReference type="Proteomes" id="UP000214688"/>
    </source>
</evidence>
<dbReference type="OrthoDB" id="9811121at2"/>
<keyword evidence="4" id="KW-1185">Reference proteome</keyword>
<evidence type="ECO:0000259" key="2">
    <source>
        <dbReference type="PROSITE" id="PS50263"/>
    </source>
</evidence>
<dbReference type="InterPro" id="IPR003010">
    <property type="entry name" value="C-N_Hydrolase"/>
</dbReference>
<dbReference type="RefSeq" id="WP_094236040.1">
    <property type="nucleotide sequence ID" value="NZ_CP022657.1"/>
</dbReference>
<evidence type="ECO:0000256" key="1">
    <source>
        <dbReference type="ARBA" id="ARBA00010613"/>
    </source>
</evidence>
<protein>
    <submittedName>
        <fullName evidence="3">Carbon-nitrogen hydrolase</fullName>
    </submittedName>
</protein>
<sequence>MKQPVRIALLQMDIALGDPATNFAKATEWIDQAAAQGTDLIVLPEMWNTAYSLHNIREIADQNGAQTREMIGALAAKHRVNILAGSVADVRDGEVYNTTYLFDRTGAVVGDYSKIHLFRLMDEEKYLQGGEQIGRFSLDGVEIGSMICYDLRFPELSRTLSLSGAQVVFVPAEWPHPRLNHWRHLQIARAIENQMFVVSCNRVGRAGETEFFGHSMVIDPWGEILLEADETEGIHHVTIDLGVVPEIRSRIPIFEDRRPELYSQK</sequence>
<accession>A0A223CZJ7</accession>
<dbReference type="Proteomes" id="UP000214688">
    <property type="component" value="Chromosome"/>
</dbReference>
<proteinExistence type="inferred from homology"/>
<dbReference type="CDD" id="cd07583">
    <property type="entry name" value="nitrilase_5"/>
    <property type="match status" value="1"/>
</dbReference>
<reference evidence="3 4" key="1">
    <citation type="journal article" date="2015" name="Int. J. Syst. Evol. Microbiol.">
        <title>Tumebacillus algifaecis sp. nov., isolated from decomposing algal scum.</title>
        <authorList>
            <person name="Wu Y.F."/>
            <person name="Zhang B."/>
            <person name="Xing P."/>
            <person name="Wu Q.L."/>
            <person name="Liu S.J."/>
        </authorList>
    </citation>
    <scope>NUCLEOTIDE SEQUENCE [LARGE SCALE GENOMIC DNA]</scope>
    <source>
        <strain evidence="3 4">THMBR28</strain>
    </source>
</reference>
<dbReference type="SUPFAM" id="SSF56317">
    <property type="entry name" value="Carbon-nitrogen hydrolase"/>
    <property type="match status" value="1"/>
</dbReference>
<dbReference type="Pfam" id="PF00795">
    <property type="entry name" value="CN_hydrolase"/>
    <property type="match status" value="1"/>
</dbReference>
<dbReference type="Gene3D" id="3.60.110.10">
    <property type="entry name" value="Carbon-nitrogen hydrolase"/>
    <property type="match status" value="1"/>
</dbReference>
<dbReference type="PANTHER" id="PTHR23088">
    <property type="entry name" value="NITRILASE-RELATED"/>
    <property type="match status" value="1"/>
</dbReference>
<dbReference type="EMBL" id="CP022657">
    <property type="protein sequence ID" value="ASS74790.1"/>
    <property type="molecule type" value="Genomic_DNA"/>
</dbReference>
<comment type="similarity">
    <text evidence="1">Belongs to the carbon-nitrogen hydrolase superfamily. NIT1/NIT2 family.</text>
</comment>
<organism evidence="3 4">
    <name type="scientific">Tumebacillus algifaecis</name>
    <dbReference type="NCBI Taxonomy" id="1214604"/>
    <lineage>
        <taxon>Bacteria</taxon>
        <taxon>Bacillati</taxon>
        <taxon>Bacillota</taxon>
        <taxon>Bacilli</taxon>
        <taxon>Bacillales</taxon>
        <taxon>Alicyclobacillaceae</taxon>
        <taxon>Tumebacillus</taxon>
    </lineage>
</organism>
<dbReference type="InterPro" id="IPR036526">
    <property type="entry name" value="C-N_Hydrolase_sf"/>
</dbReference>
<dbReference type="AlphaFoldDB" id="A0A223CZJ7"/>
<dbReference type="KEGG" id="tab:CIG75_07240"/>
<dbReference type="GO" id="GO:0016787">
    <property type="term" value="F:hydrolase activity"/>
    <property type="evidence" value="ECO:0007669"/>
    <property type="project" value="UniProtKB-KW"/>
</dbReference>
<feature type="domain" description="CN hydrolase" evidence="2">
    <location>
        <begin position="5"/>
        <end position="241"/>
    </location>
</feature>
<dbReference type="PANTHER" id="PTHR23088:SF27">
    <property type="entry name" value="DEAMINATED GLUTATHIONE AMIDASE"/>
    <property type="match status" value="1"/>
</dbReference>
<keyword evidence="3" id="KW-0378">Hydrolase</keyword>
<dbReference type="PROSITE" id="PS01227">
    <property type="entry name" value="UPF0012"/>
    <property type="match status" value="1"/>
</dbReference>
<evidence type="ECO:0000313" key="3">
    <source>
        <dbReference type="EMBL" id="ASS74790.1"/>
    </source>
</evidence>
<dbReference type="PROSITE" id="PS50263">
    <property type="entry name" value="CN_HYDROLASE"/>
    <property type="match status" value="1"/>
</dbReference>
<name>A0A223CZJ7_9BACL</name>
<gene>
    <name evidence="3" type="ORF">CIG75_07240</name>
</gene>